<keyword evidence="2" id="KW-0998">Cell outer membrane</keyword>
<protein>
    <submittedName>
        <fullName evidence="5">TonB-dependent receptor</fullName>
    </submittedName>
</protein>
<dbReference type="PANTHER" id="PTHR30069:SF29">
    <property type="entry name" value="HEMOGLOBIN AND HEMOGLOBIN-HAPTOGLOBIN-BINDING PROTEIN 1-RELATED"/>
    <property type="match status" value="1"/>
</dbReference>
<comment type="caution">
    <text evidence="5">The sequence shown here is derived from an EMBL/GenBank/DDBJ whole genome shotgun (WGS) entry which is preliminary data.</text>
</comment>
<dbReference type="InterPro" id="IPR037066">
    <property type="entry name" value="Plug_dom_sf"/>
</dbReference>
<dbReference type="NCBIfam" id="TIGR04057">
    <property type="entry name" value="SusC_RagA_signa"/>
    <property type="match status" value="1"/>
</dbReference>
<dbReference type="GO" id="GO:0044718">
    <property type="term" value="P:siderophore transmembrane transport"/>
    <property type="evidence" value="ECO:0007669"/>
    <property type="project" value="TreeGrafter"/>
</dbReference>
<evidence type="ECO:0000259" key="4">
    <source>
        <dbReference type="Pfam" id="PF07715"/>
    </source>
</evidence>
<dbReference type="Gene3D" id="2.60.40.1120">
    <property type="entry name" value="Carboxypeptidase-like, regulatory domain"/>
    <property type="match status" value="1"/>
</dbReference>
<dbReference type="GO" id="GO:0015344">
    <property type="term" value="F:siderophore uptake transmembrane transporter activity"/>
    <property type="evidence" value="ECO:0007669"/>
    <property type="project" value="TreeGrafter"/>
</dbReference>
<feature type="chain" id="PRO_5037957415" evidence="3">
    <location>
        <begin position="28"/>
        <end position="1078"/>
    </location>
</feature>
<dbReference type="Gene3D" id="2.170.130.10">
    <property type="entry name" value="TonB-dependent receptor, plug domain"/>
    <property type="match status" value="1"/>
</dbReference>
<dbReference type="SUPFAM" id="SSF49464">
    <property type="entry name" value="Carboxypeptidase regulatory domain-like"/>
    <property type="match status" value="1"/>
</dbReference>
<accession>A0A939K5I4</accession>
<comment type="subcellular location">
    <subcellularLocation>
        <location evidence="2">Cell outer membrane</location>
        <topology evidence="2">Multi-pass membrane protein</topology>
    </subcellularLocation>
</comment>
<dbReference type="Pfam" id="PF13715">
    <property type="entry name" value="CarbopepD_reg_2"/>
    <property type="match status" value="1"/>
</dbReference>
<dbReference type="RefSeq" id="WP_207367050.1">
    <property type="nucleotide sequence ID" value="NZ_JAFMYV010000015.1"/>
</dbReference>
<sequence>MKNVNLTLKSTGIALALLIGSHPPGHAQTLARSASLPNGSGLPQLKNTPAFVPIKGRVVSQTGEGLPGVSIVVKGTSTGTVTSSSGDFTLNVQDANATLVFSFIGYVPQEVALKGQSTISITMLEDEKSLNEVVVVGYGTQRKETVTGSVVAVKGDELVKSPTTNLSNSIAGRLAGVTAVNRSGEPGYDGSAIRIRGTNTLGNNNALIVVDGIPDRAGGLDRINPADIETISVLKDASAAIYGSRAANGVILITTKRGKSGKPQLSYSFNQGFAQPTVVPKLANAAQYATMLNDLNIYELPTAEWAAATKAYQTTGTYTRPDGSVRTAPYSPADIAKYNDGSDPWGHPNTDWYKSTLKTWSPQSRHNLQLQGGTDDFKYIASLGYQNQDAFYKNSATGYQQYDLRINLDGNINKYLHVAMGILGREEYRYYPTRGAGAIFRMQMRGKPNQPAFWPDGRPGPDIENGENPVVITTNATGYDRDKRDYIQTNGQLDLKIPGVEGLKISATAAIDKLNQNNKRWETPWTLYERGTGVDANGNPNLVASVRGPAEPRLTLGNNTQLNILLGAVGTYERKIGDHGLTVLAGVNRETITGDNFNAFRRYFISPAIDQLFAGGDLSKDNGGGAYNRARLNYFGRLAYNYKDKYLVELLGRYDGSDIFPAATRYGFFPGIMAGWVISEENFYKGATPVVNFLKLRASYGQLGNDQIYFPGTTTLATYQYLATYGFNTYIINDAQQKTLSESRIPNTSITWEVANNADIGLEGQLFNGKISFEFDYFNNLRTSILYPRNASVPRTTGLTLPPENIGKVRNSGFDGQINYNGQAGGVKFTVGINGGYAQNKIIFWDEAPGAPEWQRTTGRPINSYQAYQYDGVFATQADIDAKTLDYSAIVKTLRPGDMKYKDINGDGKITPDDQVRGNRTNLPLFQGGVNLRATYSNFDLSILFQGSAGAQQYISLGESGNIGNYLQEIYFDRWTVDNPSSVHPRIANRSDQYFSSNNTYWLRSADYIRLKNFELGYTIPEAIGRKVGVSSLRLYVSALNALTLVNKLGSYDPEADNATGQYYPQSRIVNGGLSLRF</sequence>
<dbReference type="FunFam" id="2.170.130.10:FF:000003">
    <property type="entry name" value="SusC/RagA family TonB-linked outer membrane protein"/>
    <property type="match status" value="1"/>
</dbReference>
<dbReference type="EMBL" id="JAFMYV010000015">
    <property type="protein sequence ID" value="MBO0939519.1"/>
    <property type="molecule type" value="Genomic_DNA"/>
</dbReference>
<feature type="signal peptide" evidence="3">
    <location>
        <begin position="1"/>
        <end position="27"/>
    </location>
</feature>
<dbReference type="InterPro" id="IPR023996">
    <property type="entry name" value="TonB-dep_OMP_SusC/RagA"/>
</dbReference>
<dbReference type="PANTHER" id="PTHR30069">
    <property type="entry name" value="TONB-DEPENDENT OUTER MEMBRANE RECEPTOR"/>
    <property type="match status" value="1"/>
</dbReference>
<dbReference type="SUPFAM" id="SSF56935">
    <property type="entry name" value="Porins"/>
    <property type="match status" value="1"/>
</dbReference>
<comment type="similarity">
    <text evidence="2">Belongs to the TonB-dependent receptor family.</text>
</comment>
<dbReference type="Proteomes" id="UP000664034">
    <property type="component" value="Unassembled WGS sequence"/>
</dbReference>
<dbReference type="Pfam" id="PF07715">
    <property type="entry name" value="Plug"/>
    <property type="match status" value="1"/>
</dbReference>
<keyword evidence="2" id="KW-0812">Transmembrane</keyword>
<keyword evidence="2" id="KW-0813">Transport</keyword>
<dbReference type="InterPro" id="IPR012910">
    <property type="entry name" value="Plug_dom"/>
</dbReference>
<dbReference type="InterPro" id="IPR039426">
    <property type="entry name" value="TonB-dep_rcpt-like"/>
</dbReference>
<evidence type="ECO:0000256" key="1">
    <source>
        <dbReference type="ARBA" id="ARBA00022729"/>
    </source>
</evidence>
<keyword evidence="1 3" id="KW-0732">Signal</keyword>
<evidence type="ECO:0000256" key="2">
    <source>
        <dbReference type="PROSITE-ProRule" id="PRU01360"/>
    </source>
</evidence>
<keyword evidence="5" id="KW-0675">Receptor</keyword>
<dbReference type="InterPro" id="IPR008969">
    <property type="entry name" value="CarboxyPept-like_regulatory"/>
</dbReference>
<proteinExistence type="inferred from homology"/>
<dbReference type="PROSITE" id="PS52016">
    <property type="entry name" value="TONB_DEPENDENT_REC_3"/>
    <property type="match status" value="1"/>
</dbReference>
<gene>
    <name evidence="5" type="ORF">J2I47_23415</name>
</gene>
<keyword evidence="6" id="KW-1185">Reference proteome</keyword>
<reference evidence="5" key="1">
    <citation type="submission" date="2021-03" db="EMBL/GenBank/DDBJ databases">
        <title>Fibrella sp. HMF5335 genome sequencing and assembly.</title>
        <authorList>
            <person name="Kang H."/>
            <person name="Kim H."/>
            <person name="Bae S."/>
            <person name="Joh K."/>
        </authorList>
    </citation>
    <scope>NUCLEOTIDE SEQUENCE</scope>
    <source>
        <strain evidence="5">HMF5335</strain>
    </source>
</reference>
<feature type="domain" description="TonB-dependent receptor plug" evidence="4">
    <location>
        <begin position="143"/>
        <end position="250"/>
    </location>
</feature>
<dbReference type="NCBIfam" id="TIGR04056">
    <property type="entry name" value="OMP_RagA_SusC"/>
    <property type="match status" value="1"/>
</dbReference>
<dbReference type="GO" id="GO:0009279">
    <property type="term" value="C:cell outer membrane"/>
    <property type="evidence" value="ECO:0007669"/>
    <property type="project" value="UniProtKB-SubCell"/>
</dbReference>
<evidence type="ECO:0000313" key="5">
    <source>
        <dbReference type="EMBL" id="MBO0939519.1"/>
    </source>
</evidence>
<dbReference type="InterPro" id="IPR023997">
    <property type="entry name" value="TonB-dep_OMP_SusC/RagA_CS"/>
</dbReference>
<evidence type="ECO:0000313" key="6">
    <source>
        <dbReference type="Proteomes" id="UP000664034"/>
    </source>
</evidence>
<evidence type="ECO:0000256" key="3">
    <source>
        <dbReference type="SAM" id="SignalP"/>
    </source>
</evidence>
<name>A0A939K5I4_9BACT</name>
<keyword evidence="2" id="KW-0472">Membrane</keyword>
<dbReference type="AlphaFoldDB" id="A0A939K5I4"/>
<organism evidence="5 6">
    <name type="scientific">Fibrella rubiginis</name>
    <dbReference type="NCBI Taxonomy" id="2817060"/>
    <lineage>
        <taxon>Bacteria</taxon>
        <taxon>Pseudomonadati</taxon>
        <taxon>Bacteroidota</taxon>
        <taxon>Cytophagia</taxon>
        <taxon>Cytophagales</taxon>
        <taxon>Spirosomataceae</taxon>
        <taxon>Fibrella</taxon>
    </lineage>
</organism>
<keyword evidence="2" id="KW-1134">Transmembrane beta strand</keyword>